<accession>A0A2J6TDU5</accession>
<evidence type="ECO:0000259" key="1">
    <source>
        <dbReference type="Pfam" id="PF24494"/>
    </source>
</evidence>
<gene>
    <name evidence="2" type="ORF">K444DRAFT_652061</name>
</gene>
<name>A0A2J6TDU5_9HELO</name>
<evidence type="ECO:0000313" key="3">
    <source>
        <dbReference type="Proteomes" id="UP000235371"/>
    </source>
</evidence>
<dbReference type="EMBL" id="KZ613786">
    <property type="protein sequence ID" value="PMD61205.1"/>
    <property type="molecule type" value="Genomic_DNA"/>
</dbReference>
<keyword evidence="3" id="KW-1185">Reference proteome</keyword>
<organism evidence="2 3">
    <name type="scientific">Hyaloscypha bicolor E</name>
    <dbReference type="NCBI Taxonomy" id="1095630"/>
    <lineage>
        <taxon>Eukaryota</taxon>
        <taxon>Fungi</taxon>
        <taxon>Dikarya</taxon>
        <taxon>Ascomycota</taxon>
        <taxon>Pezizomycotina</taxon>
        <taxon>Leotiomycetes</taxon>
        <taxon>Helotiales</taxon>
        <taxon>Hyaloscyphaceae</taxon>
        <taxon>Hyaloscypha</taxon>
        <taxon>Hyaloscypha bicolor</taxon>
    </lineage>
</organism>
<dbReference type="InParanoid" id="A0A2J6TDU5"/>
<dbReference type="GeneID" id="36593837"/>
<dbReference type="Pfam" id="PF24494">
    <property type="entry name" value="DUF7587"/>
    <property type="match status" value="1"/>
</dbReference>
<sequence length="264" mass="30666">MANRKIYTRVYSKGSAGQLASAKAPKGDPLSRTALCNEFRKHANRDNREPIALVSVSDRIVDTVKRAFEKHYKDGESLADIWITFIEVPAIIHGTPARIHATRSLAEERELPEPNVFYHEFVFEWAIPETYVLHTVSLQTLMNRGLQGEQFCPELRCRIASDLQYARRGYGPWEVGVYLACFARNFRARAPLDWISHQLFYDCVWTKTVDDDVVRLKYADEYSETIDFDFFCELDHGIEAVLYDWWLADIDFFLDYENSRSGKM</sequence>
<feature type="domain" description="DUF7587" evidence="1">
    <location>
        <begin position="16"/>
        <end position="141"/>
    </location>
</feature>
<dbReference type="OrthoDB" id="3783227at2759"/>
<reference evidence="2 3" key="1">
    <citation type="submission" date="2016-04" db="EMBL/GenBank/DDBJ databases">
        <title>A degradative enzymes factory behind the ericoid mycorrhizal symbiosis.</title>
        <authorList>
            <consortium name="DOE Joint Genome Institute"/>
            <person name="Martino E."/>
            <person name="Morin E."/>
            <person name="Grelet G."/>
            <person name="Kuo A."/>
            <person name="Kohler A."/>
            <person name="Daghino S."/>
            <person name="Barry K."/>
            <person name="Choi C."/>
            <person name="Cichocki N."/>
            <person name="Clum A."/>
            <person name="Copeland A."/>
            <person name="Hainaut M."/>
            <person name="Haridas S."/>
            <person name="Labutti K."/>
            <person name="Lindquist E."/>
            <person name="Lipzen A."/>
            <person name="Khouja H.-R."/>
            <person name="Murat C."/>
            <person name="Ohm R."/>
            <person name="Olson A."/>
            <person name="Spatafora J."/>
            <person name="Veneault-Fourrey C."/>
            <person name="Henrissat B."/>
            <person name="Grigoriev I."/>
            <person name="Martin F."/>
            <person name="Perotto S."/>
        </authorList>
    </citation>
    <scope>NUCLEOTIDE SEQUENCE [LARGE SCALE GENOMIC DNA]</scope>
    <source>
        <strain evidence="2 3">E</strain>
    </source>
</reference>
<dbReference type="InterPro" id="IPR056009">
    <property type="entry name" value="DUF7587"/>
</dbReference>
<evidence type="ECO:0000313" key="2">
    <source>
        <dbReference type="EMBL" id="PMD61205.1"/>
    </source>
</evidence>
<proteinExistence type="predicted"/>
<dbReference type="RefSeq" id="XP_024738109.1">
    <property type="nucleotide sequence ID" value="XM_024885760.1"/>
</dbReference>
<dbReference type="Proteomes" id="UP000235371">
    <property type="component" value="Unassembled WGS sequence"/>
</dbReference>
<dbReference type="AlphaFoldDB" id="A0A2J6TDU5"/>
<protein>
    <recommendedName>
        <fullName evidence="1">DUF7587 domain-containing protein</fullName>
    </recommendedName>
</protein>